<dbReference type="EMBL" id="JAKZEL010000002">
    <property type="protein sequence ID" value="KAI4547155.1"/>
    <property type="molecule type" value="Genomic_DNA"/>
</dbReference>
<organism evidence="2 3">
    <name type="scientific">Ovis ammon polii</name>
    <dbReference type="NCBI Taxonomy" id="230172"/>
    <lineage>
        <taxon>Eukaryota</taxon>
        <taxon>Metazoa</taxon>
        <taxon>Chordata</taxon>
        <taxon>Craniata</taxon>
        <taxon>Vertebrata</taxon>
        <taxon>Euteleostomi</taxon>
        <taxon>Mammalia</taxon>
        <taxon>Eutheria</taxon>
        <taxon>Laurasiatheria</taxon>
        <taxon>Artiodactyla</taxon>
        <taxon>Ruminantia</taxon>
        <taxon>Pecora</taxon>
        <taxon>Bovidae</taxon>
        <taxon>Caprinae</taxon>
        <taxon>Ovis</taxon>
    </lineage>
</organism>
<comment type="caution">
    <text evidence="2">The sequence shown here is derived from an EMBL/GenBank/DDBJ whole genome shotgun (WGS) entry which is preliminary data.</text>
</comment>
<dbReference type="AlphaFoldDB" id="A0AAD4UN88"/>
<evidence type="ECO:0000313" key="2">
    <source>
        <dbReference type="EMBL" id="KAI4547155.1"/>
    </source>
</evidence>
<evidence type="ECO:0000313" key="3">
    <source>
        <dbReference type="Proteomes" id="UP001214576"/>
    </source>
</evidence>
<evidence type="ECO:0000256" key="1">
    <source>
        <dbReference type="SAM" id="MobiDB-lite"/>
    </source>
</evidence>
<accession>A0AAD4UN88</accession>
<sequence length="141" mass="16063">MRHYQARAADCARPSEAPTHYGSEPKGCQAKCSFGYLYYTWNNSNLFAIVSSVISRSEKLAIQKNWFSMSKTKILFNFDNIEICILEILGAVQNTQRSNFIQDYALKNQDVMICIISNGLCQWTSSFMFSLLHPPNEICGE</sequence>
<name>A0AAD4UN88_OVIAM</name>
<keyword evidence="3" id="KW-1185">Reference proteome</keyword>
<feature type="region of interest" description="Disordered" evidence="1">
    <location>
        <begin position="1"/>
        <end position="24"/>
    </location>
</feature>
<protein>
    <submittedName>
        <fullName evidence="2">Uncharacterized protein</fullName>
    </submittedName>
</protein>
<dbReference type="Proteomes" id="UP001214576">
    <property type="component" value="Unassembled WGS sequence"/>
</dbReference>
<reference evidence="2" key="1">
    <citation type="submission" date="2022-03" db="EMBL/GenBank/DDBJ databases">
        <title>Genomic analyses of argali, domestic sheep and their hybrids provide insights into chromosomal evolution, heterosis and genetic basis of agronomic traits.</title>
        <authorList>
            <person name="Li M."/>
        </authorList>
    </citation>
    <scope>NUCLEOTIDE SEQUENCE</scope>
    <source>
        <strain evidence="2">CAU-MHL-2022a</strain>
        <tissue evidence="2">Skin</tissue>
    </source>
</reference>
<proteinExistence type="predicted"/>
<gene>
    <name evidence="2" type="ORF">MG293_003710</name>
</gene>